<organism evidence="2">
    <name type="scientific">marine sediment metagenome</name>
    <dbReference type="NCBI Taxonomy" id="412755"/>
    <lineage>
        <taxon>unclassified sequences</taxon>
        <taxon>metagenomes</taxon>
        <taxon>ecological metagenomes</taxon>
    </lineage>
</organism>
<proteinExistence type="predicted"/>
<protein>
    <recommendedName>
        <fullName evidence="1">Metalloprotease TldD/E N-terminal domain-containing protein</fullName>
    </recommendedName>
</protein>
<reference evidence="2" key="1">
    <citation type="journal article" date="2014" name="Front. Microbiol.">
        <title>High frequency of phylogenetically diverse reductive dehalogenase-homologous genes in deep subseafloor sedimentary metagenomes.</title>
        <authorList>
            <person name="Kawai M."/>
            <person name="Futagami T."/>
            <person name="Toyoda A."/>
            <person name="Takaki Y."/>
            <person name="Nishi S."/>
            <person name="Hori S."/>
            <person name="Arai W."/>
            <person name="Tsubouchi T."/>
            <person name="Morono Y."/>
            <person name="Uchiyama I."/>
            <person name="Ito T."/>
            <person name="Fujiyama A."/>
            <person name="Inagaki F."/>
            <person name="Takami H."/>
        </authorList>
    </citation>
    <scope>NUCLEOTIDE SEQUENCE</scope>
    <source>
        <strain evidence="2">Expedition CK06-06</strain>
    </source>
</reference>
<feature type="non-terminal residue" evidence="2">
    <location>
        <position position="1"/>
    </location>
</feature>
<comment type="caution">
    <text evidence="2">The sequence shown here is derived from an EMBL/GenBank/DDBJ whole genome shotgun (WGS) entry which is preliminary data.</text>
</comment>
<dbReference type="Pfam" id="PF01523">
    <property type="entry name" value="PmbA_TldD_1st"/>
    <property type="match status" value="1"/>
</dbReference>
<sequence>GLQAHKSQRCTSMLLSSRLAKSVEEALAYLRTIDDVEEAEVFAASNGQLLTRLNYTSHIPCNGVEEPKSTESYGIGVQAVFRTAEGGKIGFGSESSDISIAGVKEALAKARKGAVLDPEFVSLARPSGEKRALRRYHDPRLMRLADADLVGCGWEVVGGALRTFQASEALIDLAGGDLRALGLIVGGDVTILQERIAVASYAMPEVQTDESSAILSFVTSMVEREGSKGSGWAAATRLAAFGDEAGREAVGNAVEAIGGVRVKDGE</sequence>
<dbReference type="AlphaFoldDB" id="X0VHY7"/>
<name>X0VHY7_9ZZZZ</name>
<evidence type="ECO:0000259" key="1">
    <source>
        <dbReference type="Pfam" id="PF01523"/>
    </source>
</evidence>
<evidence type="ECO:0000313" key="2">
    <source>
        <dbReference type="EMBL" id="GAG10827.1"/>
    </source>
</evidence>
<dbReference type="EMBL" id="BARS01027338">
    <property type="protein sequence ID" value="GAG10827.1"/>
    <property type="molecule type" value="Genomic_DNA"/>
</dbReference>
<dbReference type="InterPro" id="IPR002510">
    <property type="entry name" value="Metalloprtase-TldD/E_N"/>
</dbReference>
<dbReference type="GO" id="GO:0006508">
    <property type="term" value="P:proteolysis"/>
    <property type="evidence" value="ECO:0007669"/>
    <property type="project" value="InterPro"/>
</dbReference>
<accession>X0VHY7</accession>
<feature type="non-terminal residue" evidence="2">
    <location>
        <position position="266"/>
    </location>
</feature>
<feature type="domain" description="Metalloprotease TldD/E N-terminal" evidence="1">
    <location>
        <begin position="64"/>
        <end position="113"/>
    </location>
</feature>
<gene>
    <name evidence="2" type="ORF">S01H1_42952</name>
</gene>